<feature type="region of interest" description="Disordered" evidence="1">
    <location>
        <begin position="1"/>
        <end position="27"/>
    </location>
</feature>
<reference evidence="2" key="1">
    <citation type="submission" date="2024-06" db="UniProtKB">
        <authorList>
            <consortium name="Ensembl"/>
        </authorList>
    </citation>
    <scope>IDENTIFICATION</scope>
</reference>
<feature type="compositionally biased region" description="Basic and acidic residues" evidence="1">
    <location>
        <begin position="87"/>
        <end position="96"/>
    </location>
</feature>
<evidence type="ECO:0000313" key="2">
    <source>
        <dbReference type="Ensembl" id="ENSMPUP00000012084.1"/>
    </source>
</evidence>
<feature type="region of interest" description="Disordered" evidence="1">
    <location>
        <begin position="184"/>
        <end position="227"/>
    </location>
</feature>
<feature type="region of interest" description="Disordered" evidence="1">
    <location>
        <begin position="61"/>
        <end position="99"/>
    </location>
</feature>
<sequence length="227" mass="24194">AAAGPPRTSSPLRASGKRGLDLATPVCRPGQPLLRYRKCFGKVKVSLRPREDRPSAALLALAEDGDPPKPTRRGRQQQGACPQDGTFRSRKEEEAGTHAALWPSVGNVFSVGEARPRRPLLRNDLRKPARWDRTPGKGGARAGGPVGRGQHLTAAPTWAGHPTVCCCRSLVSWLALACLAGSPRENRRGSTIHPLRLSGNASPRLLTPTHPCTPPVLSPCKGSQGLS</sequence>
<dbReference type="Ensembl" id="ENSMPUT00000012283.1">
    <property type="protein sequence ID" value="ENSMPUP00000012084.1"/>
    <property type="gene ID" value="ENSMPUG00000012180.1"/>
</dbReference>
<feature type="region of interest" description="Disordered" evidence="1">
    <location>
        <begin position="119"/>
        <end position="149"/>
    </location>
</feature>
<dbReference type="EMBL" id="AEYP01042362">
    <property type="status" value="NOT_ANNOTATED_CDS"/>
    <property type="molecule type" value="Genomic_DNA"/>
</dbReference>
<dbReference type="HOGENOM" id="CLU_1222140_0_0_1"/>
<protein>
    <submittedName>
        <fullName evidence="2">Uncharacterized protein</fullName>
    </submittedName>
</protein>
<proteinExistence type="predicted"/>
<evidence type="ECO:0000256" key="1">
    <source>
        <dbReference type="SAM" id="MobiDB-lite"/>
    </source>
</evidence>
<dbReference type="AlphaFoldDB" id="M3YL77"/>
<feature type="compositionally biased region" description="Gly residues" evidence="1">
    <location>
        <begin position="136"/>
        <end position="147"/>
    </location>
</feature>
<accession>M3YL77</accession>
<organism evidence="2">
    <name type="scientific">Mustela putorius furo</name>
    <name type="common">European domestic ferret</name>
    <name type="synonym">Mustela furo</name>
    <dbReference type="NCBI Taxonomy" id="9669"/>
    <lineage>
        <taxon>Eukaryota</taxon>
        <taxon>Metazoa</taxon>
        <taxon>Chordata</taxon>
        <taxon>Craniata</taxon>
        <taxon>Vertebrata</taxon>
        <taxon>Euteleostomi</taxon>
        <taxon>Mammalia</taxon>
        <taxon>Eutheria</taxon>
        <taxon>Laurasiatheria</taxon>
        <taxon>Carnivora</taxon>
        <taxon>Caniformia</taxon>
        <taxon>Musteloidea</taxon>
        <taxon>Mustelidae</taxon>
        <taxon>Mustelinae</taxon>
        <taxon>Mustela</taxon>
    </lineage>
</organism>
<name>M3YL77_MUSPF</name>
<dbReference type="InParanoid" id="M3YL77"/>
<feature type="compositionally biased region" description="Basic and acidic residues" evidence="1">
    <location>
        <begin position="121"/>
        <end position="135"/>
    </location>
</feature>